<evidence type="ECO:0000313" key="2">
    <source>
        <dbReference type="Proteomes" id="UP000033649"/>
    </source>
</evidence>
<accession>A0A0F5FMG1</accession>
<name>A0A0F5FMG1_9HYPH</name>
<dbReference type="AlphaFoldDB" id="A0A0F5FMG1"/>
<dbReference type="RefSeq" id="WP_046104095.1">
    <property type="nucleotide sequence ID" value="NZ_JZEY01000054.1"/>
</dbReference>
<dbReference type="EMBL" id="JZEY01000054">
    <property type="protein sequence ID" value="KKB09402.1"/>
    <property type="molecule type" value="Genomic_DNA"/>
</dbReference>
<dbReference type="STRING" id="429727.VE26_05545"/>
<proteinExistence type="predicted"/>
<protein>
    <submittedName>
        <fullName evidence="1">Uncharacterized protein</fullName>
    </submittedName>
</protein>
<dbReference type="Proteomes" id="UP000033649">
    <property type="component" value="Unassembled WGS sequence"/>
</dbReference>
<dbReference type="PATRIC" id="fig|429727.3.peg.1147"/>
<comment type="caution">
    <text evidence="1">The sequence shown here is derived from an EMBL/GenBank/DDBJ whole genome shotgun (WGS) entry which is preliminary data.</text>
</comment>
<evidence type="ECO:0000313" key="1">
    <source>
        <dbReference type="EMBL" id="KKB09402.1"/>
    </source>
</evidence>
<reference evidence="1 2" key="1">
    <citation type="submission" date="2015-03" db="EMBL/GenBank/DDBJ databases">
        <authorList>
            <person name="Hassan Y."/>
            <person name="Lepp D."/>
            <person name="Li X.-Z."/>
            <person name="Zhou T."/>
        </authorList>
    </citation>
    <scope>NUCLEOTIDE SEQUENCE [LARGE SCALE GENOMIC DNA]</scope>
    <source>
        <strain evidence="1 2">IPL18</strain>
    </source>
</reference>
<gene>
    <name evidence="1" type="ORF">VE26_05545</name>
</gene>
<keyword evidence="2" id="KW-1185">Reference proteome</keyword>
<organism evidence="1 2">
    <name type="scientific">Devosia chinhatensis</name>
    <dbReference type="NCBI Taxonomy" id="429727"/>
    <lineage>
        <taxon>Bacteria</taxon>
        <taxon>Pseudomonadati</taxon>
        <taxon>Pseudomonadota</taxon>
        <taxon>Alphaproteobacteria</taxon>
        <taxon>Hyphomicrobiales</taxon>
        <taxon>Devosiaceae</taxon>
        <taxon>Devosia</taxon>
    </lineage>
</organism>
<sequence length="65" mass="6854">MPVIDFPCKAEEPAAKYEITIELDAKGGVVGVKAPDVGGRQGRIFIAEHLRDAADFLQNGAANDG</sequence>